<evidence type="ECO:0000313" key="3">
    <source>
        <dbReference type="Proteomes" id="UP001066276"/>
    </source>
</evidence>
<gene>
    <name evidence="2" type="ORF">NDU88_003442</name>
</gene>
<evidence type="ECO:0000313" key="2">
    <source>
        <dbReference type="EMBL" id="KAJ1208052.1"/>
    </source>
</evidence>
<dbReference type="AlphaFoldDB" id="A0AAV7W671"/>
<reference evidence="2" key="1">
    <citation type="journal article" date="2022" name="bioRxiv">
        <title>Sequencing and chromosome-scale assembly of the giantPleurodeles waltlgenome.</title>
        <authorList>
            <person name="Brown T."/>
            <person name="Elewa A."/>
            <person name="Iarovenko S."/>
            <person name="Subramanian E."/>
            <person name="Araus A.J."/>
            <person name="Petzold A."/>
            <person name="Susuki M."/>
            <person name="Suzuki K.-i.T."/>
            <person name="Hayashi T."/>
            <person name="Toyoda A."/>
            <person name="Oliveira C."/>
            <person name="Osipova E."/>
            <person name="Leigh N.D."/>
            <person name="Simon A."/>
            <person name="Yun M.H."/>
        </authorList>
    </citation>
    <scope>NUCLEOTIDE SEQUENCE</scope>
    <source>
        <strain evidence="2">20211129_DDA</strain>
        <tissue evidence="2">Liver</tissue>
    </source>
</reference>
<dbReference type="EMBL" id="JANPWB010000002">
    <property type="protein sequence ID" value="KAJ1208052.1"/>
    <property type="molecule type" value="Genomic_DNA"/>
</dbReference>
<comment type="caution">
    <text evidence="2">The sequence shown here is derived from an EMBL/GenBank/DDBJ whole genome shotgun (WGS) entry which is preliminary data.</text>
</comment>
<sequence length="145" mass="15335">MMQRNQWIPAAPLLCDPVPRSVPGRCKKRQAQRSTLGAQFTQRHLAPSNTANSRSKKKPKTSPAYRTIPGTPGWGGTGFYLAGGAMVISSSLGKKRVHQLQPRGLHGAGRVGPRLREAEPGPAAPPADGSQPSSSLAPPALSAWL</sequence>
<protein>
    <submittedName>
        <fullName evidence="2">Uncharacterized protein</fullName>
    </submittedName>
</protein>
<proteinExistence type="predicted"/>
<accession>A0AAV7W671</accession>
<feature type="region of interest" description="Disordered" evidence="1">
    <location>
        <begin position="94"/>
        <end position="145"/>
    </location>
</feature>
<name>A0AAV7W671_PLEWA</name>
<feature type="compositionally biased region" description="Low complexity" evidence="1">
    <location>
        <begin position="126"/>
        <end position="145"/>
    </location>
</feature>
<feature type="compositionally biased region" description="Polar residues" evidence="1">
    <location>
        <begin position="33"/>
        <end position="53"/>
    </location>
</feature>
<organism evidence="2 3">
    <name type="scientific">Pleurodeles waltl</name>
    <name type="common">Iberian ribbed newt</name>
    <dbReference type="NCBI Taxonomy" id="8319"/>
    <lineage>
        <taxon>Eukaryota</taxon>
        <taxon>Metazoa</taxon>
        <taxon>Chordata</taxon>
        <taxon>Craniata</taxon>
        <taxon>Vertebrata</taxon>
        <taxon>Euteleostomi</taxon>
        <taxon>Amphibia</taxon>
        <taxon>Batrachia</taxon>
        <taxon>Caudata</taxon>
        <taxon>Salamandroidea</taxon>
        <taxon>Salamandridae</taxon>
        <taxon>Pleurodelinae</taxon>
        <taxon>Pleurodeles</taxon>
    </lineage>
</organism>
<keyword evidence="3" id="KW-1185">Reference proteome</keyword>
<feature type="region of interest" description="Disordered" evidence="1">
    <location>
        <begin position="33"/>
        <end position="69"/>
    </location>
</feature>
<evidence type="ECO:0000256" key="1">
    <source>
        <dbReference type="SAM" id="MobiDB-lite"/>
    </source>
</evidence>
<dbReference type="Proteomes" id="UP001066276">
    <property type="component" value="Chromosome 1_2"/>
</dbReference>